<dbReference type="EMBL" id="CVRL01000005">
    <property type="protein sequence ID" value="CRL09665.1"/>
    <property type="molecule type" value="Genomic_DNA"/>
</dbReference>
<protein>
    <submittedName>
        <fullName evidence="2">Uncharacterized protein</fullName>
    </submittedName>
</protein>
<dbReference type="RefSeq" id="WP_050672470.1">
    <property type="nucleotide sequence ID" value="NZ_CVRL01000005.1"/>
</dbReference>
<sequence length="105" mass="11745">MSQHSNLQEALGVLDGRLRSLHALTRANSFLVEILRNEREVLEKMDGDVARDMLRARARRHFGAEAGENACPETLKVLETALSHPREAAQTESAQIIPFPSRRDA</sequence>
<gene>
    <name evidence="2" type="ORF">NIT7321_00497</name>
</gene>
<reference evidence="3" key="1">
    <citation type="submission" date="2015-05" db="EMBL/GenBank/DDBJ databases">
        <authorList>
            <person name="Rodrigo-Torres Lidia"/>
            <person name="Arahal R.David."/>
        </authorList>
    </citation>
    <scope>NUCLEOTIDE SEQUENCE [LARGE SCALE GENOMIC DNA]</scope>
    <source>
        <strain evidence="3">CECT 7321</strain>
    </source>
</reference>
<feature type="region of interest" description="Disordered" evidence="1">
    <location>
        <begin position="85"/>
        <end position="105"/>
    </location>
</feature>
<dbReference type="Proteomes" id="UP000043764">
    <property type="component" value="Unassembled WGS sequence"/>
</dbReference>
<proteinExistence type="predicted"/>
<evidence type="ECO:0000313" key="3">
    <source>
        <dbReference type="Proteomes" id="UP000043764"/>
    </source>
</evidence>
<accession>A0A0H5DDS1</accession>
<organism evidence="2 3">
    <name type="scientific">Phaeobacter italicus</name>
    <dbReference type="NCBI Taxonomy" id="481446"/>
    <lineage>
        <taxon>Bacteria</taxon>
        <taxon>Pseudomonadati</taxon>
        <taxon>Pseudomonadota</taxon>
        <taxon>Alphaproteobacteria</taxon>
        <taxon>Rhodobacterales</taxon>
        <taxon>Roseobacteraceae</taxon>
        <taxon>Phaeobacter</taxon>
    </lineage>
</organism>
<name>A0A0H5DDS1_9RHOB</name>
<dbReference type="AlphaFoldDB" id="A0A0H5DDS1"/>
<dbReference type="STRING" id="481446.NIT7645_00289"/>
<keyword evidence="3" id="KW-1185">Reference proteome</keyword>
<evidence type="ECO:0000256" key="1">
    <source>
        <dbReference type="SAM" id="MobiDB-lite"/>
    </source>
</evidence>
<evidence type="ECO:0000313" key="2">
    <source>
        <dbReference type="EMBL" id="CRL09665.1"/>
    </source>
</evidence>